<accession>A0ABQ2FCI1</accession>
<keyword evidence="6" id="KW-1185">Reference proteome</keyword>
<feature type="domain" description="Shikimate dehydrogenase substrate binding N-terminal" evidence="3">
    <location>
        <begin position="14"/>
        <end position="96"/>
    </location>
</feature>
<evidence type="ECO:0000259" key="4">
    <source>
        <dbReference type="Pfam" id="PF18317"/>
    </source>
</evidence>
<dbReference type="InterPro" id="IPR036291">
    <property type="entry name" value="NAD(P)-bd_dom_sf"/>
</dbReference>
<organism evidence="5 6">
    <name type="scientific">Ornithinimicrobium pekingense</name>
    <dbReference type="NCBI Taxonomy" id="384677"/>
    <lineage>
        <taxon>Bacteria</taxon>
        <taxon>Bacillati</taxon>
        <taxon>Actinomycetota</taxon>
        <taxon>Actinomycetes</taxon>
        <taxon>Micrococcales</taxon>
        <taxon>Ornithinimicrobiaceae</taxon>
        <taxon>Ornithinimicrobium</taxon>
    </lineage>
</organism>
<feature type="domain" description="SDH C-terminal" evidence="4">
    <location>
        <begin position="248"/>
        <end position="278"/>
    </location>
</feature>
<dbReference type="EMBL" id="BMLB01000005">
    <property type="protein sequence ID" value="GGK74139.1"/>
    <property type="molecule type" value="Genomic_DNA"/>
</dbReference>
<sequence>MLSAAPHRARRAGVVGSPVAHSLSPVLHRAAYDALGLTWWSFEATQVAPGGLRGHVEQLPDDWAGLAVTMPLKEEALAVGTRVGAAAALSGAANTLVRAGSGWLADNTDVHGVVQALVEAGLQQPRRAVVLGGGATARSTLVALHEMGAREVTFVVREGLRGRTAELAARLGTDVRVLPLHGTRLVLDAAVADVVVSTLPPGADPCALVVPDGASAPVVMDVVYRPWPSRFAAAVGAASAGRVPVVRGTDMLLHQAVRQVELLTGHNGPVRAMRAALETEGAETA</sequence>
<comment type="pathway">
    <text evidence="1">Metabolic intermediate biosynthesis; chorismate biosynthesis; chorismate from D-erythrose 4-phosphate and phosphoenolpyruvate: step 4/7.</text>
</comment>
<dbReference type="CDD" id="cd01065">
    <property type="entry name" value="NAD_bind_Shikimate_DH"/>
    <property type="match status" value="1"/>
</dbReference>
<dbReference type="Gene3D" id="3.40.50.720">
    <property type="entry name" value="NAD(P)-binding Rossmann-like Domain"/>
    <property type="match status" value="1"/>
</dbReference>
<gene>
    <name evidence="5" type="ORF">GCM10011509_23430</name>
</gene>
<dbReference type="PANTHER" id="PTHR21089">
    <property type="entry name" value="SHIKIMATE DEHYDROGENASE"/>
    <property type="match status" value="1"/>
</dbReference>
<dbReference type="Pfam" id="PF08501">
    <property type="entry name" value="Shikimate_dh_N"/>
    <property type="match status" value="1"/>
</dbReference>
<dbReference type="SUPFAM" id="SSF53223">
    <property type="entry name" value="Aminoacid dehydrogenase-like, N-terminal domain"/>
    <property type="match status" value="1"/>
</dbReference>
<evidence type="ECO:0000259" key="3">
    <source>
        <dbReference type="Pfam" id="PF08501"/>
    </source>
</evidence>
<evidence type="ECO:0000256" key="2">
    <source>
        <dbReference type="ARBA" id="ARBA00023141"/>
    </source>
</evidence>
<dbReference type="InterPro" id="IPR046346">
    <property type="entry name" value="Aminoacid_DH-like_N_sf"/>
</dbReference>
<dbReference type="InterPro" id="IPR041121">
    <property type="entry name" value="SDH_C"/>
</dbReference>
<dbReference type="RefSeq" id="WP_022921901.1">
    <property type="nucleotide sequence ID" value="NZ_BMLB01000005.1"/>
</dbReference>
<dbReference type="PANTHER" id="PTHR21089:SF1">
    <property type="entry name" value="BIFUNCTIONAL 3-DEHYDROQUINATE DEHYDRATASE_SHIKIMATE DEHYDROGENASE, CHLOROPLASTIC"/>
    <property type="match status" value="1"/>
</dbReference>
<dbReference type="NCBIfam" id="NF001311">
    <property type="entry name" value="PRK00258.1-3"/>
    <property type="match status" value="1"/>
</dbReference>
<protein>
    <submittedName>
        <fullName evidence="5">Shikimate-5-dehydrogenase (AroE)</fullName>
    </submittedName>
</protein>
<keyword evidence="2" id="KW-0057">Aromatic amino acid biosynthesis</keyword>
<comment type="caution">
    <text evidence="5">The sequence shown here is derived from an EMBL/GenBank/DDBJ whole genome shotgun (WGS) entry which is preliminary data.</text>
</comment>
<dbReference type="InterPro" id="IPR013708">
    <property type="entry name" value="Shikimate_DH-bd_N"/>
</dbReference>
<keyword evidence="2" id="KW-0028">Amino-acid biosynthesis</keyword>
<dbReference type="Pfam" id="PF18317">
    <property type="entry name" value="SDH_C"/>
    <property type="match status" value="1"/>
</dbReference>
<proteinExistence type="predicted"/>
<evidence type="ECO:0000256" key="1">
    <source>
        <dbReference type="ARBA" id="ARBA00004871"/>
    </source>
</evidence>
<dbReference type="SUPFAM" id="SSF51735">
    <property type="entry name" value="NAD(P)-binding Rossmann-fold domains"/>
    <property type="match status" value="1"/>
</dbReference>
<evidence type="ECO:0000313" key="5">
    <source>
        <dbReference type="EMBL" id="GGK74139.1"/>
    </source>
</evidence>
<dbReference type="InterPro" id="IPR022893">
    <property type="entry name" value="Shikimate_DH_fam"/>
</dbReference>
<dbReference type="Proteomes" id="UP000662111">
    <property type="component" value="Unassembled WGS sequence"/>
</dbReference>
<evidence type="ECO:0000313" key="6">
    <source>
        <dbReference type="Proteomes" id="UP000662111"/>
    </source>
</evidence>
<dbReference type="Gene3D" id="3.40.50.10860">
    <property type="entry name" value="Leucine Dehydrogenase, chain A, domain 1"/>
    <property type="match status" value="1"/>
</dbReference>
<reference evidence="6" key="1">
    <citation type="journal article" date="2019" name="Int. J. Syst. Evol. Microbiol.">
        <title>The Global Catalogue of Microorganisms (GCM) 10K type strain sequencing project: providing services to taxonomists for standard genome sequencing and annotation.</title>
        <authorList>
            <consortium name="The Broad Institute Genomics Platform"/>
            <consortium name="The Broad Institute Genome Sequencing Center for Infectious Disease"/>
            <person name="Wu L."/>
            <person name="Ma J."/>
        </authorList>
    </citation>
    <scope>NUCLEOTIDE SEQUENCE [LARGE SCALE GENOMIC DNA]</scope>
    <source>
        <strain evidence="6">CGMCC 1.5362</strain>
    </source>
</reference>
<name>A0ABQ2FCI1_9MICO</name>